<protein>
    <recommendedName>
        <fullName evidence="3">MATH domain-containing protein</fullName>
    </recommendedName>
</protein>
<evidence type="ECO:0000313" key="1">
    <source>
        <dbReference type="EMBL" id="GFO40647.1"/>
    </source>
</evidence>
<dbReference type="Proteomes" id="UP000735302">
    <property type="component" value="Unassembled WGS sequence"/>
</dbReference>
<gene>
    <name evidence="1" type="ORF">PoB_006715200</name>
</gene>
<reference evidence="1 2" key="1">
    <citation type="journal article" date="2021" name="Elife">
        <title>Chloroplast acquisition without the gene transfer in kleptoplastic sea slugs, Plakobranchus ocellatus.</title>
        <authorList>
            <person name="Maeda T."/>
            <person name="Takahashi S."/>
            <person name="Yoshida T."/>
            <person name="Shimamura S."/>
            <person name="Takaki Y."/>
            <person name="Nagai Y."/>
            <person name="Toyoda A."/>
            <person name="Suzuki Y."/>
            <person name="Arimoto A."/>
            <person name="Ishii H."/>
            <person name="Satoh N."/>
            <person name="Nishiyama T."/>
            <person name="Hasebe M."/>
            <person name="Maruyama T."/>
            <person name="Minagawa J."/>
            <person name="Obokata J."/>
            <person name="Shigenobu S."/>
        </authorList>
    </citation>
    <scope>NUCLEOTIDE SEQUENCE [LARGE SCALE GENOMIC DNA]</scope>
</reference>
<keyword evidence="2" id="KW-1185">Reference proteome</keyword>
<proteinExistence type="predicted"/>
<evidence type="ECO:0008006" key="3">
    <source>
        <dbReference type="Google" id="ProtNLM"/>
    </source>
</evidence>
<evidence type="ECO:0000313" key="2">
    <source>
        <dbReference type="Proteomes" id="UP000735302"/>
    </source>
</evidence>
<organism evidence="1 2">
    <name type="scientific">Plakobranchus ocellatus</name>
    <dbReference type="NCBI Taxonomy" id="259542"/>
    <lineage>
        <taxon>Eukaryota</taxon>
        <taxon>Metazoa</taxon>
        <taxon>Spiralia</taxon>
        <taxon>Lophotrochozoa</taxon>
        <taxon>Mollusca</taxon>
        <taxon>Gastropoda</taxon>
        <taxon>Heterobranchia</taxon>
        <taxon>Euthyneura</taxon>
        <taxon>Panpulmonata</taxon>
        <taxon>Sacoglossa</taxon>
        <taxon>Placobranchoidea</taxon>
        <taxon>Plakobranchidae</taxon>
        <taxon>Plakobranchus</taxon>
    </lineage>
</organism>
<comment type="caution">
    <text evidence="1">The sequence shown here is derived from an EMBL/GenBank/DDBJ whole genome shotgun (WGS) entry which is preliminary data.</text>
</comment>
<dbReference type="EMBL" id="BLXT01007628">
    <property type="protein sequence ID" value="GFO40647.1"/>
    <property type="molecule type" value="Genomic_DNA"/>
</dbReference>
<dbReference type="AlphaFoldDB" id="A0AAV4D926"/>
<accession>A0AAV4D926</accession>
<name>A0AAV4D926_9GAST</name>
<sequence length="126" mass="14368">MGFGESNTRMDLKQISPNGTRIAVPSVQMNPYRISYVQGIFWEFEAQESSGDVNGMTKFVCSVNNDIHGTRDDYLFKVYTTLDPSIVSEQSYVRVEADQVSDFFNLRMLNMQSTLLRQKSLEATFS</sequence>